<dbReference type="GO" id="GO:0046933">
    <property type="term" value="F:proton-transporting ATP synthase activity, rotational mechanism"/>
    <property type="evidence" value="ECO:0007669"/>
    <property type="project" value="UniProtKB-UniRule"/>
</dbReference>
<keyword evidence="6 8" id="KW-0139">CF(1)</keyword>
<comment type="function">
    <text evidence="8">F(1)F(0) ATP synthase produces ATP from ADP in the presence of a proton or sodium gradient. F-type ATPases consist of two structural domains, F(1) containing the extramembraneous catalytic core and F(0) containing the membrane proton channel, linked together by a central stalk and a peripheral stalk. During catalysis, ATP synthesis in the catalytic domain of F(1) is coupled via a rotary mechanism of the central stalk subunits to proton translocation.</text>
</comment>
<dbReference type="PANTHER" id="PTHR11910">
    <property type="entry name" value="ATP SYNTHASE DELTA CHAIN"/>
    <property type="match status" value="1"/>
</dbReference>
<keyword evidence="8" id="KW-1003">Cell membrane</keyword>
<dbReference type="PRINTS" id="PR00125">
    <property type="entry name" value="ATPASEDELTA"/>
</dbReference>
<evidence type="ECO:0000313" key="9">
    <source>
        <dbReference type="EMBL" id="SNR77365.1"/>
    </source>
</evidence>
<accession>A0A238Z1N5</accession>
<dbReference type="GO" id="GO:0005886">
    <property type="term" value="C:plasma membrane"/>
    <property type="evidence" value="ECO:0007669"/>
    <property type="project" value="UniProtKB-SubCell"/>
</dbReference>
<keyword evidence="4 8" id="KW-0406">Ion transport</keyword>
<evidence type="ECO:0000256" key="4">
    <source>
        <dbReference type="ARBA" id="ARBA00023065"/>
    </source>
</evidence>
<dbReference type="NCBIfam" id="TIGR01145">
    <property type="entry name" value="ATP_synt_delta"/>
    <property type="match status" value="1"/>
</dbReference>
<dbReference type="PROSITE" id="PS00389">
    <property type="entry name" value="ATPASE_DELTA"/>
    <property type="match status" value="1"/>
</dbReference>
<dbReference type="HAMAP" id="MF_01416">
    <property type="entry name" value="ATP_synth_delta_bact"/>
    <property type="match status" value="1"/>
</dbReference>
<name>A0A238Z1N5_9PSEU</name>
<dbReference type="AlphaFoldDB" id="A0A238Z1N5"/>
<keyword evidence="7 8" id="KW-0066">ATP synthesis</keyword>
<comment type="function">
    <text evidence="8">This protein is part of the stalk that links CF(0) to CF(1). It either transmits conformational changes from CF(0) to CF(1) or is implicated in proton conduction.</text>
</comment>
<comment type="subcellular location">
    <subcellularLocation>
        <location evidence="8">Cell membrane</location>
        <topology evidence="8">Peripheral membrane protein</topology>
    </subcellularLocation>
    <subcellularLocation>
        <location evidence="1">Membrane</location>
    </subcellularLocation>
</comment>
<reference evidence="9 10" key="1">
    <citation type="submission" date="2017-06" db="EMBL/GenBank/DDBJ databases">
        <authorList>
            <person name="Kim H.J."/>
            <person name="Triplett B.A."/>
        </authorList>
    </citation>
    <scope>NUCLEOTIDE SEQUENCE [LARGE SCALE GENOMIC DNA]</scope>
    <source>
        <strain evidence="9 10">DSM 45207</strain>
    </source>
</reference>
<comment type="similarity">
    <text evidence="8">Belongs to the ATPase delta chain family.</text>
</comment>
<evidence type="ECO:0000256" key="2">
    <source>
        <dbReference type="ARBA" id="ARBA00022448"/>
    </source>
</evidence>
<evidence type="ECO:0000256" key="8">
    <source>
        <dbReference type="HAMAP-Rule" id="MF_01416"/>
    </source>
</evidence>
<evidence type="ECO:0000256" key="7">
    <source>
        <dbReference type="ARBA" id="ARBA00023310"/>
    </source>
</evidence>
<dbReference type="SUPFAM" id="SSF47928">
    <property type="entry name" value="N-terminal domain of the delta subunit of the F1F0-ATP synthase"/>
    <property type="match status" value="1"/>
</dbReference>
<organism evidence="9 10">
    <name type="scientific">Haloechinothrix alba</name>
    <dbReference type="NCBI Taxonomy" id="664784"/>
    <lineage>
        <taxon>Bacteria</taxon>
        <taxon>Bacillati</taxon>
        <taxon>Actinomycetota</taxon>
        <taxon>Actinomycetes</taxon>
        <taxon>Pseudonocardiales</taxon>
        <taxon>Pseudonocardiaceae</taxon>
        <taxon>Haloechinothrix</taxon>
    </lineage>
</organism>
<keyword evidence="5 8" id="KW-0472">Membrane</keyword>
<proteinExistence type="inferred from homology"/>
<sequence length="279" mass="30071">MAESTETTLHAASREALELAEGRLGEILDDPGANPAVVGEELYAFAYLLSTEISLRRAVADASSEEAGRTRLVRSLLEGKVSEPTLQILDTVVASKWSTPRELLEGTTVLGASALLIGAEREGTLETVEAELFQAARLLTEESALDNVLADRTTPADSKRRLVRELFSGKLTSVTQTMLEQVAAQPRGRSVANALDKLAAQAAHRRERSVAHVVTATELTEEQRGALTERLQRIYGRSMAVHVQVKPDLIGGLLIKVGDEVIDGSTAGRLRSVRGQLAR</sequence>
<dbReference type="NCBIfam" id="NF009967">
    <property type="entry name" value="PRK13430.1"/>
    <property type="match status" value="1"/>
</dbReference>
<protein>
    <recommendedName>
        <fullName evidence="8">ATP synthase subunit delta</fullName>
    </recommendedName>
    <alternativeName>
        <fullName evidence="8">ATP synthase F(1) sector subunit delta</fullName>
    </alternativeName>
    <alternativeName>
        <fullName evidence="8">F-type ATPase subunit delta</fullName>
        <shortName evidence="8">F-ATPase subunit delta</shortName>
    </alternativeName>
</protein>
<dbReference type="RefSeq" id="WP_089302663.1">
    <property type="nucleotide sequence ID" value="NZ_FZNW01000018.1"/>
</dbReference>
<dbReference type="EMBL" id="FZNW01000018">
    <property type="protein sequence ID" value="SNR77365.1"/>
    <property type="molecule type" value="Genomic_DNA"/>
</dbReference>
<dbReference type="Gene3D" id="1.10.520.20">
    <property type="entry name" value="N-terminal domain of the delta subunit of the F1F0-ATP synthase"/>
    <property type="match status" value="1"/>
</dbReference>
<evidence type="ECO:0000313" key="10">
    <source>
        <dbReference type="Proteomes" id="UP000198348"/>
    </source>
</evidence>
<evidence type="ECO:0000256" key="5">
    <source>
        <dbReference type="ARBA" id="ARBA00023136"/>
    </source>
</evidence>
<dbReference type="GO" id="GO:0045259">
    <property type="term" value="C:proton-transporting ATP synthase complex"/>
    <property type="evidence" value="ECO:0007669"/>
    <property type="project" value="UniProtKB-KW"/>
</dbReference>
<keyword evidence="10" id="KW-1185">Reference proteome</keyword>
<evidence type="ECO:0000256" key="3">
    <source>
        <dbReference type="ARBA" id="ARBA00022781"/>
    </source>
</evidence>
<keyword evidence="2 8" id="KW-0813">Transport</keyword>
<keyword evidence="3 8" id="KW-0375">Hydrogen ion transport</keyword>
<dbReference type="InterPro" id="IPR026015">
    <property type="entry name" value="ATP_synth_OSCP/delta_N_sf"/>
</dbReference>
<gene>
    <name evidence="8" type="primary">atpH</name>
    <name evidence="9" type="ORF">SAMN06265360_11884</name>
</gene>
<evidence type="ECO:0000256" key="6">
    <source>
        <dbReference type="ARBA" id="ARBA00023196"/>
    </source>
</evidence>
<dbReference type="InterPro" id="IPR020781">
    <property type="entry name" value="ATPase_OSCP/d_CS"/>
</dbReference>
<dbReference type="Pfam" id="PF00213">
    <property type="entry name" value="OSCP"/>
    <property type="match status" value="1"/>
</dbReference>
<dbReference type="Proteomes" id="UP000198348">
    <property type="component" value="Unassembled WGS sequence"/>
</dbReference>
<evidence type="ECO:0000256" key="1">
    <source>
        <dbReference type="ARBA" id="ARBA00004370"/>
    </source>
</evidence>
<dbReference type="OrthoDB" id="5242917at2"/>
<dbReference type="InterPro" id="IPR000711">
    <property type="entry name" value="ATPase_OSCP/dsu"/>
</dbReference>